<reference evidence="2" key="1">
    <citation type="submission" date="2017-12" db="EMBL/GenBank/DDBJ databases">
        <authorList>
            <consortium name="DOE Joint Genome Institute"/>
            <person name="Mondo S.J."/>
            <person name="Kjaerbolling I."/>
            <person name="Vesth T.C."/>
            <person name="Frisvad J.C."/>
            <person name="Nybo J.L."/>
            <person name="Theobald S."/>
            <person name="Kuo A."/>
            <person name="Bowyer P."/>
            <person name="Matsuda Y."/>
            <person name="Lyhne E.K."/>
            <person name="Kogle M.E."/>
            <person name="Clum A."/>
            <person name="Lipzen A."/>
            <person name="Salamov A."/>
            <person name="Ngan C.Y."/>
            <person name="Daum C."/>
            <person name="Chiniquy J."/>
            <person name="Barry K."/>
            <person name="LaButti K."/>
            <person name="Haridas S."/>
            <person name="Simmons B.A."/>
            <person name="Magnuson J.K."/>
            <person name="Mortensen U.H."/>
            <person name="Larsen T.O."/>
            <person name="Grigoriev I.V."/>
            <person name="Baker S.E."/>
            <person name="Andersen M.R."/>
            <person name="Nordberg H.P."/>
            <person name="Cantor M.N."/>
            <person name="Hua S.X."/>
        </authorList>
    </citation>
    <scope>NUCLEOTIDE SEQUENCE [LARGE SCALE GENOMIC DNA]</scope>
    <source>
        <strain evidence="2">IBT 19404</strain>
    </source>
</reference>
<sequence length="102" mass="11397">MIIEKPPAVAGYTASKKLSRPLLRQTILLAPSLMVFHSVYKIPTTPSLKEYLNQLSTIERVPLEAHIIVKCGNAKTALVELVLPTIERAHDKVAFRRSYTAK</sequence>
<dbReference type="OrthoDB" id="958254at2759"/>
<name>A0A2J5HN33_9EURO</name>
<evidence type="ECO:0000313" key="1">
    <source>
        <dbReference type="EMBL" id="PLN78612.1"/>
    </source>
</evidence>
<protein>
    <submittedName>
        <fullName evidence="1">Uncharacterized protein</fullName>
    </submittedName>
</protein>
<gene>
    <name evidence="1" type="ORF">BDW42DRAFT_174470</name>
</gene>
<proteinExistence type="predicted"/>
<keyword evidence="2" id="KW-1185">Reference proteome</keyword>
<accession>A0A2J5HN33</accession>
<evidence type="ECO:0000313" key="2">
    <source>
        <dbReference type="Proteomes" id="UP000235023"/>
    </source>
</evidence>
<organism evidence="1 2">
    <name type="scientific">Aspergillus taichungensis</name>
    <dbReference type="NCBI Taxonomy" id="482145"/>
    <lineage>
        <taxon>Eukaryota</taxon>
        <taxon>Fungi</taxon>
        <taxon>Dikarya</taxon>
        <taxon>Ascomycota</taxon>
        <taxon>Pezizomycotina</taxon>
        <taxon>Eurotiomycetes</taxon>
        <taxon>Eurotiomycetidae</taxon>
        <taxon>Eurotiales</taxon>
        <taxon>Aspergillaceae</taxon>
        <taxon>Aspergillus</taxon>
        <taxon>Aspergillus subgen. Circumdati</taxon>
    </lineage>
</organism>
<dbReference type="EMBL" id="KZ559573">
    <property type="protein sequence ID" value="PLN78612.1"/>
    <property type="molecule type" value="Genomic_DNA"/>
</dbReference>
<dbReference type="Proteomes" id="UP000235023">
    <property type="component" value="Unassembled WGS sequence"/>
</dbReference>
<dbReference type="AlphaFoldDB" id="A0A2J5HN33"/>